<dbReference type="Proteomes" id="UP001633002">
    <property type="component" value="Unassembled WGS sequence"/>
</dbReference>
<feature type="compositionally biased region" description="Basic residues" evidence="1">
    <location>
        <begin position="159"/>
        <end position="179"/>
    </location>
</feature>
<protein>
    <submittedName>
        <fullName evidence="2">Uncharacterized protein</fullName>
    </submittedName>
</protein>
<proteinExistence type="predicted"/>
<feature type="compositionally biased region" description="Acidic residues" evidence="1">
    <location>
        <begin position="108"/>
        <end position="117"/>
    </location>
</feature>
<evidence type="ECO:0000313" key="3">
    <source>
        <dbReference type="Proteomes" id="UP001633002"/>
    </source>
</evidence>
<feature type="region of interest" description="Disordered" evidence="1">
    <location>
        <begin position="65"/>
        <end position="119"/>
    </location>
</feature>
<name>A0ABD3HV35_9MARC</name>
<gene>
    <name evidence="2" type="ORF">R1sor_007833</name>
</gene>
<evidence type="ECO:0000313" key="2">
    <source>
        <dbReference type="EMBL" id="KAL3694182.1"/>
    </source>
</evidence>
<feature type="region of interest" description="Disordered" evidence="1">
    <location>
        <begin position="158"/>
        <end position="180"/>
    </location>
</feature>
<sequence length="405" mass="46354">MGTRPHDQAQRDATILRRLFDAFTNEIFKFIARTKQTVRKSTGGKPPDPRLGQWFKDMCKAGETSLNNVMDRGDKSPTAASSEAEEVHDQDMDQDVDPNANPGHEDEAASEDDDGLEPSDMQHMVIHSHRTKHSGAWCIKWIDADEVFEWLTKFEKERRSGKRKTNTPRTSNNKKKPRFKPINGLSDEDLKLAWTVLEEGKVWVSKPAKYQGPEDVVSLRDFCKILKATRDLEKRIVKYWNTRDLTVSTEFTIVSVMDYGQQLVDFTSAIKEMKDARVIFECGCYEAERPDRKMELSRPTWQLVYAFVSLGTEDYKPCLVENSDYRPHSCELRYKTWQEELTLDKGVGSEAVNLKNKAPRWEFVVLEPGCTNGLEPSAGFTSGVIPWPLYSLFSNKHMSCKLPAN</sequence>
<organism evidence="2 3">
    <name type="scientific">Riccia sorocarpa</name>
    <dbReference type="NCBI Taxonomy" id="122646"/>
    <lineage>
        <taxon>Eukaryota</taxon>
        <taxon>Viridiplantae</taxon>
        <taxon>Streptophyta</taxon>
        <taxon>Embryophyta</taxon>
        <taxon>Marchantiophyta</taxon>
        <taxon>Marchantiopsida</taxon>
        <taxon>Marchantiidae</taxon>
        <taxon>Marchantiales</taxon>
        <taxon>Ricciaceae</taxon>
        <taxon>Riccia</taxon>
    </lineage>
</organism>
<reference evidence="2 3" key="1">
    <citation type="submission" date="2024-09" db="EMBL/GenBank/DDBJ databases">
        <title>Chromosome-scale assembly of Riccia sorocarpa.</title>
        <authorList>
            <person name="Paukszto L."/>
        </authorList>
    </citation>
    <scope>NUCLEOTIDE SEQUENCE [LARGE SCALE GENOMIC DNA]</scope>
    <source>
        <strain evidence="2">LP-2024</strain>
        <tissue evidence="2">Aerial parts of the thallus</tissue>
    </source>
</reference>
<dbReference type="AlphaFoldDB" id="A0ABD3HV35"/>
<dbReference type="EMBL" id="JBJQOH010000003">
    <property type="protein sequence ID" value="KAL3694182.1"/>
    <property type="molecule type" value="Genomic_DNA"/>
</dbReference>
<comment type="caution">
    <text evidence="2">The sequence shown here is derived from an EMBL/GenBank/DDBJ whole genome shotgun (WGS) entry which is preliminary data.</text>
</comment>
<evidence type="ECO:0000256" key="1">
    <source>
        <dbReference type="SAM" id="MobiDB-lite"/>
    </source>
</evidence>
<accession>A0ABD3HV35</accession>
<keyword evidence="3" id="KW-1185">Reference proteome</keyword>